<proteinExistence type="predicted"/>
<sequence length="36" mass="3553">MNKAGVPVGGVLAAWGWASVCGACSTTACTFVPENP</sequence>
<dbReference type="EMBL" id="CSBK01001173">
    <property type="protein sequence ID" value="COY39008.1"/>
    <property type="molecule type" value="Genomic_DNA"/>
</dbReference>
<dbReference type="Proteomes" id="UP000039021">
    <property type="component" value="Unassembled WGS sequence"/>
</dbReference>
<evidence type="ECO:0000313" key="1">
    <source>
        <dbReference type="EMBL" id="COY39008.1"/>
    </source>
</evidence>
<dbReference type="AlphaFoldDB" id="A0A916LBR9"/>
<name>A0A916LBR9_MYCTX</name>
<comment type="caution">
    <text evidence="1">The sequence shown here is derived from an EMBL/GenBank/DDBJ whole genome shotgun (WGS) entry which is preliminary data.</text>
</comment>
<gene>
    <name evidence="1" type="ORF">ERS007739_02531</name>
</gene>
<dbReference type="PROSITE" id="PS51257">
    <property type="entry name" value="PROKAR_LIPOPROTEIN"/>
    <property type="match status" value="1"/>
</dbReference>
<evidence type="ECO:0000313" key="2">
    <source>
        <dbReference type="Proteomes" id="UP000039021"/>
    </source>
</evidence>
<reference evidence="2" key="1">
    <citation type="submission" date="2015-03" db="EMBL/GenBank/DDBJ databases">
        <authorList>
            <consortium name="Pathogen Informatics"/>
        </authorList>
    </citation>
    <scope>NUCLEOTIDE SEQUENCE [LARGE SCALE GENOMIC DNA]</scope>
    <source>
        <strain evidence="2">N09902308</strain>
    </source>
</reference>
<accession>A0A916LBR9</accession>
<organism evidence="1 2">
    <name type="scientific">Mycobacterium tuberculosis</name>
    <dbReference type="NCBI Taxonomy" id="1773"/>
    <lineage>
        <taxon>Bacteria</taxon>
        <taxon>Bacillati</taxon>
        <taxon>Actinomycetota</taxon>
        <taxon>Actinomycetes</taxon>
        <taxon>Mycobacteriales</taxon>
        <taxon>Mycobacteriaceae</taxon>
        <taxon>Mycobacterium</taxon>
        <taxon>Mycobacterium tuberculosis complex</taxon>
    </lineage>
</organism>
<protein>
    <submittedName>
        <fullName evidence="1">Uncharacterized protein</fullName>
    </submittedName>
</protein>